<dbReference type="Pfam" id="PF12428">
    <property type="entry name" value="DUF3675"/>
    <property type="match status" value="1"/>
</dbReference>
<evidence type="ECO:0000256" key="4">
    <source>
        <dbReference type="SAM" id="Phobius"/>
    </source>
</evidence>
<evidence type="ECO:0000256" key="2">
    <source>
        <dbReference type="ARBA" id="ARBA00022771"/>
    </source>
</evidence>
<dbReference type="GO" id="GO:0016020">
    <property type="term" value="C:membrane"/>
    <property type="evidence" value="ECO:0007669"/>
    <property type="project" value="TreeGrafter"/>
</dbReference>
<dbReference type="CDD" id="cd16495">
    <property type="entry name" value="RING_CH-C4HC3_MARCH"/>
    <property type="match status" value="1"/>
</dbReference>
<dbReference type="PANTHER" id="PTHR23012:SF176">
    <property type="entry name" value="OS01G0894600 PROTEIN"/>
    <property type="match status" value="1"/>
</dbReference>
<dbReference type="Proteomes" id="UP001327560">
    <property type="component" value="Chromosome 4"/>
</dbReference>
<dbReference type="PANTHER" id="PTHR23012">
    <property type="entry name" value="RING/FYVE/PHD ZINC FINGER DOMAIN-CONTAINING"/>
    <property type="match status" value="1"/>
</dbReference>
<feature type="domain" description="RING-CH-type" evidence="5">
    <location>
        <begin position="67"/>
        <end position="127"/>
    </location>
</feature>
<keyword evidence="4" id="KW-0472">Membrane</keyword>
<dbReference type="EMBL" id="CP136893">
    <property type="protein sequence ID" value="WOL03665.1"/>
    <property type="molecule type" value="Genomic_DNA"/>
</dbReference>
<keyword evidence="4" id="KW-0812">Transmembrane</keyword>
<evidence type="ECO:0000256" key="3">
    <source>
        <dbReference type="ARBA" id="ARBA00022833"/>
    </source>
</evidence>
<protein>
    <recommendedName>
        <fullName evidence="5">RING-CH-type domain-containing protein</fullName>
    </recommendedName>
</protein>
<name>A0AAQ3K9P2_9LILI</name>
<evidence type="ECO:0000259" key="5">
    <source>
        <dbReference type="PROSITE" id="PS51292"/>
    </source>
</evidence>
<dbReference type="SUPFAM" id="SSF57850">
    <property type="entry name" value="RING/U-box"/>
    <property type="match status" value="1"/>
</dbReference>
<dbReference type="PROSITE" id="PS51292">
    <property type="entry name" value="ZF_RING_CH"/>
    <property type="match status" value="1"/>
</dbReference>
<gene>
    <name evidence="6" type="ORF">Cni_G12385</name>
</gene>
<dbReference type="InterPro" id="IPR011016">
    <property type="entry name" value="Znf_RING-CH"/>
</dbReference>
<keyword evidence="2" id="KW-0863">Zinc-finger</keyword>
<dbReference type="Pfam" id="PF12906">
    <property type="entry name" value="RINGv"/>
    <property type="match status" value="1"/>
</dbReference>
<dbReference type="GO" id="GO:0008270">
    <property type="term" value="F:zinc ion binding"/>
    <property type="evidence" value="ECO:0007669"/>
    <property type="project" value="UniProtKB-KW"/>
</dbReference>
<organism evidence="6 7">
    <name type="scientific">Canna indica</name>
    <name type="common">Indian-shot</name>
    <dbReference type="NCBI Taxonomy" id="4628"/>
    <lineage>
        <taxon>Eukaryota</taxon>
        <taxon>Viridiplantae</taxon>
        <taxon>Streptophyta</taxon>
        <taxon>Embryophyta</taxon>
        <taxon>Tracheophyta</taxon>
        <taxon>Spermatophyta</taxon>
        <taxon>Magnoliopsida</taxon>
        <taxon>Liliopsida</taxon>
        <taxon>Zingiberales</taxon>
        <taxon>Cannaceae</taxon>
        <taxon>Canna</taxon>
    </lineage>
</organism>
<evidence type="ECO:0000313" key="7">
    <source>
        <dbReference type="Proteomes" id="UP001327560"/>
    </source>
</evidence>
<evidence type="ECO:0000313" key="6">
    <source>
        <dbReference type="EMBL" id="WOL03665.1"/>
    </source>
</evidence>
<evidence type="ECO:0000256" key="1">
    <source>
        <dbReference type="ARBA" id="ARBA00022723"/>
    </source>
</evidence>
<keyword evidence="3" id="KW-0862">Zinc</keyword>
<dbReference type="GO" id="GO:0004842">
    <property type="term" value="F:ubiquitin-protein transferase activity"/>
    <property type="evidence" value="ECO:0007669"/>
    <property type="project" value="TreeGrafter"/>
</dbReference>
<feature type="transmembrane region" description="Helical" evidence="4">
    <location>
        <begin position="220"/>
        <end position="238"/>
    </location>
</feature>
<dbReference type="GO" id="GO:0016567">
    <property type="term" value="P:protein ubiquitination"/>
    <property type="evidence" value="ECO:0007669"/>
    <property type="project" value="TreeGrafter"/>
</dbReference>
<dbReference type="InterPro" id="IPR013083">
    <property type="entry name" value="Znf_RING/FYVE/PHD"/>
</dbReference>
<keyword evidence="4" id="KW-1133">Transmembrane helix</keyword>
<sequence>MAGEFMVCIDKLMGSEACFESENGGAGFGGAGLGAAALADGGAVMEGCSESKQWSSEGKKKKKKKEVGGGVVKECRICQEEGEEMDMEAPCACNGTLKFAHRKCIQRWCNKKGNITCEICNQVFSPNYTVPPSRPSSNAMAIDIRQSWGTLIDLRDPHLLAIAAAQQDLLNAECEDFTVANASGLACCRVITLTLMLLLLLRHVFIVIRNIDMVQDISALFYVSLEFIGFFLPCYVIARSCYLIPNWRRQRVNYVL</sequence>
<dbReference type="SMART" id="SM00744">
    <property type="entry name" value="RINGv"/>
    <property type="match status" value="1"/>
</dbReference>
<keyword evidence="1" id="KW-0479">Metal-binding</keyword>
<dbReference type="AlphaFoldDB" id="A0AAQ3K9P2"/>
<proteinExistence type="predicted"/>
<dbReference type="Gene3D" id="3.30.40.10">
    <property type="entry name" value="Zinc/RING finger domain, C3HC4 (zinc finger)"/>
    <property type="match status" value="1"/>
</dbReference>
<dbReference type="InterPro" id="IPR033275">
    <property type="entry name" value="MARCH-like"/>
</dbReference>
<keyword evidence="7" id="KW-1185">Reference proteome</keyword>
<accession>A0AAQ3K9P2</accession>
<dbReference type="InterPro" id="IPR022143">
    <property type="entry name" value="DUF3675"/>
</dbReference>
<feature type="transmembrane region" description="Helical" evidence="4">
    <location>
        <begin position="190"/>
        <end position="208"/>
    </location>
</feature>
<reference evidence="6 7" key="1">
    <citation type="submission" date="2023-10" db="EMBL/GenBank/DDBJ databases">
        <title>Chromosome-scale genome assembly provides insights into flower coloration mechanisms of Canna indica.</title>
        <authorList>
            <person name="Li C."/>
        </authorList>
    </citation>
    <scope>NUCLEOTIDE SEQUENCE [LARGE SCALE GENOMIC DNA]</scope>
    <source>
        <tissue evidence="6">Flower</tissue>
    </source>
</reference>